<sequence length="129" mass="14417">MPFKRPPFNGFSVDCPSPNFLLEDKIMAICFIAHIRGVCSGDGGAVMGDSFITGEKNSYIPRDWMRCQLPDAGWWLEKWSHGEIGYIAGLVIVFCCGIYLYECLSGQFFSCSDDDGFLRVIVKLICVVI</sequence>
<reference evidence="2 3" key="1">
    <citation type="submission" date="2021-06" db="EMBL/GenBank/DDBJ databases">
        <title>Caerostris extrusa draft genome.</title>
        <authorList>
            <person name="Kono N."/>
            <person name="Arakawa K."/>
        </authorList>
    </citation>
    <scope>NUCLEOTIDE SEQUENCE [LARGE SCALE GENOMIC DNA]</scope>
</reference>
<name>A0AAV4R623_CAEEX</name>
<evidence type="ECO:0000313" key="3">
    <source>
        <dbReference type="Proteomes" id="UP001054945"/>
    </source>
</evidence>
<dbReference type="Proteomes" id="UP001054945">
    <property type="component" value="Unassembled WGS sequence"/>
</dbReference>
<keyword evidence="1" id="KW-1133">Transmembrane helix</keyword>
<evidence type="ECO:0000256" key="1">
    <source>
        <dbReference type="SAM" id="Phobius"/>
    </source>
</evidence>
<dbReference type="EMBL" id="BPLR01007544">
    <property type="protein sequence ID" value="GIY17783.1"/>
    <property type="molecule type" value="Genomic_DNA"/>
</dbReference>
<proteinExistence type="predicted"/>
<feature type="transmembrane region" description="Helical" evidence="1">
    <location>
        <begin position="84"/>
        <end position="101"/>
    </location>
</feature>
<dbReference type="AlphaFoldDB" id="A0AAV4R623"/>
<keyword evidence="1" id="KW-0472">Membrane</keyword>
<keyword evidence="1" id="KW-0812">Transmembrane</keyword>
<protein>
    <submittedName>
        <fullName evidence="2">Uncharacterized protein</fullName>
    </submittedName>
</protein>
<organism evidence="2 3">
    <name type="scientific">Caerostris extrusa</name>
    <name type="common">Bark spider</name>
    <name type="synonym">Caerostris bankana</name>
    <dbReference type="NCBI Taxonomy" id="172846"/>
    <lineage>
        <taxon>Eukaryota</taxon>
        <taxon>Metazoa</taxon>
        <taxon>Ecdysozoa</taxon>
        <taxon>Arthropoda</taxon>
        <taxon>Chelicerata</taxon>
        <taxon>Arachnida</taxon>
        <taxon>Araneae</taxon>
        <taxon>Araneomorphae</taxon>
        <taxon>Entelegynae</taxon>
        <taxon>Araneoidea</taxon>
        <taxon>Araneidae</taxon>
        <taxon>Caerostris</taxon>
    </lineage>
</organism>
<comment type="caution">
    <text evidence="2">The sequence shown here is derived from an EMBL/GenBank/DDBJ whole genome shotgun (WGS) entry which is preliminary data.</text>
</comment>
<gene>
    <name evidence="2" type="ORF">CEXT_153261</name>
</gene>
<keyword evidence="3" id="KW-1185">Reference proteome</keyword>
<accession>A0AAV4R623</accession>
<evidence type="ECO:0000313" key="2">
    <source>
        <dbReference type="EMBL" id="GIY17783.1"/>
    </source>
</evidence>